<dbReference type="EMBL" id="BQNB010019590">
    <property type="protein sequence ID" value="GJT86897.1"/>
    <property type="molecule type" value="Genomic_DNA"/>
</dbReference>
<keyword evidence="1" id="KW-0472">Membrane</keyword>
<accession>A0ABQ5HG78</accession>
<keyword evidence="1" id="KW-1133">Transmembrane helix</keyword>
<sequence>MRRPLSSRESGNAFRGQPSKEFLPQIHQELKHRMEEIGVVLLYVVVDVLVYEVYVWWFSCSGFCTRESDVVLKESVRRRNGYIGALKAILRDGDSIENLKFMERMRLEDMEKGTRFLLMMKETNLKIHEKFDFVSLLGDDVIV</sequence>
<proteinExistence type="predicted"/>
<feature type="transmembrane region" description="Helical" evidence="1">
    <location>
        <begin position="37"/>
        <end position="57"/>
    </location>
</feature>
<evidence type="ECO:0000256" key="1">
    <source>
        <dbReference type="SAM" id="Phobius"/>
    </source>
</evidence>
<evidence type="ECO:0000313" key="2">
    <source>
        <dbReference type="EMBL" id="GJT86897.1"/>
    </source>
</evidence>
<protein>
    <submittedName>
        <fullName evidence="2">Uncharacterized protein</fullName>
    </submittedName>
</protein>
<reference evidence="2" key="1">
    <citation type="journal article" date="2022" name="Int. J. Mol. Sci.">
        <title>Draft Genome of Tanacetum Coccineum: Genomic Comparison of Closely Related Tanacetum-Family Plants.</title>
        <authorList>
            <person name="Yamashiro T."/>
            <person name="Shiraishi A."/>
            <person name="Nakayama K."/>
            <person name="Satake H."/>
        </authorList>
    </citation>
    <scope>NUCLEOTIDE SEQUENCE</scope>
</reference>
<organism evidence="2 3">
    <name type="scientific">Tanacetum coccineum</name>
    <dbReference type="NCBI Taxonomy" id="301880"/>
    <lineage>
        <taxon>Eukaryota</taxon>
        <taxon>Viridiplantae</taxon>
        <taxon>Streptophyta</taxon>
        <taxon>Embryophyta</taxon>
        <taxon>Tracheophyta</taxon>
        <taxon>Spermatophyta</taxon>
        <taxon>Magnoliopsida</taxon>
        <taxon>eudicotyledons</taxon>
        <taxon>Gunneridae</taxon>
        <taxon>Pentapetalae</taxon>
        <taxon>asterids</taxon>
        <taxon>campanulids</taxon>
        <taxon>Asterales</taxon>
        <taxon>Asteraceae</taxon>
        <taxon>Asteroideae</taxon>
        <taxon>Anthemideae</taxon>
        <taxon>Anthemidinae</taxon>
        <taxon>Tanacetum</taxon>
    </lineage>
</organism>
<comment type="caution">
    <text evidence="2">The sequence shown here is derived from an EMBL/GenBank/DDBJ whole genome shotgun (WGS) entry which is preliminary data.</text>
</comment>
<reference evidence="2" key="2">
    <citation type="submission" date="2022-01" db="EMBL/GenBank/DDBJ databases">
        <authorList>
            <person name="Yamashiro T."/>
            <person name="Shiraishi A."/>
            <person name="Satake H."/>
            <person name="Nakayama K."/>
        </authorList>
    </citation>
    <scope>NUCLEOTIDE SEQUENCE</scope>
</reference>
<evidence type="ECO:0000313" key="3">
    <source>
        <dbReference type="Proteomes" id="UP001151760"/>
    </source>
</evidence>
<name>A0ABQ5HG78_9ASTR</name>
<keyword evidence="3" id="KW-1185">Reference proteome</keyword>
<gene>
    <name evidence="2" type="ORF">Tco_1068614</name>
</gene>
<keyword evidence="1" id="KW-0812">Transmembrane</keyword>
<dbReference type="Proteomes" id="UP001151760">
    <property type="component" value="Unassembled WGS sequence"/>
</dbReference>